<sequence>MIDVPPQVVVFCPLPPKPNGIADYFAEQIPYFSKTTKVTVVVENTHPTPKGISANVTVLHLEEYMWQQHKYASVPHIYHVGNNPDTQYMLPVLLSKPGLVVVHDLNLHYLIDLTNLSQGDKSGYTLALQNNYGESGVVIGQQLSKFGWKGKFMPHELMMNASIISAAERILVHSKYSADKIAALGHKHVKIVPHHFSPAARHYQPKLKMQYRGELGLAGNKPVITSMGFIAKAKQIKAVLAALSDLKKQGLDFTYVLAGQCKPHEYDVYQDIADSGLSDNVIVTGFLNEDEFFKYMLASDFIVNLRYPTGGESSGTLTRAMGMGLCCVVVNIGPFGELPDDCAVKLEWDENFNYNLSNELQKLISDRHYRVQIGKNAQKWVERTHSINVTAQAYLHEAAKLQDNTSFSTSALNNRLFDYLPEQQILDWQSKNTISNDACNLWWQANLLPTNVTAVASISNNAVHHNSVLTSLLGYAHEQIHTATLNDFNVELSENLYPAAVVEGCLSDLAVAPVKWLANLNRVMAIGAKLVLSLHVPHKLTTEYSLERKNIKQLLVAAGFSVDKSVAGPLDIDMNLDDAPNSEYWVFSATKRSWMVNKNPEVYNNGASELMWLYDKKERSNQIGESNA</sequence>
<feature type="domain" description="Glycosyl transferase family 1" evidence="2">
    <location>
        <begin position="211"/>
        <end position="380"/>
    </location>
</feature>
<protein>
    <recommendedName>
        <fullName evidence="2">Glycosyl transferase family 1 domain-containing protein</fullName>
    </recommendedName>
</protein>
<keyword evidence="4" id="KW-1185">Reference proteome</keyword>
<reference evidence="4" key="1">
    <citation type="journal article" date="2020" name="Int. J. Syst. Evol. Microbiol.">
        <title>Alteromonas alba sp. nov., a marine bacterium isolated from the seawater of the West Pacific Ocean.</title>
        <authorList>
            <person name="Sun C."/>
            <person name="Wu Y.-H."/>
            <person name="Xamxidin M."/>
            <person name="Cheng H."/>
            <person name="Xu X.-W."/>
        </authorList>
    </citation>
    <scope>NUCLEOTIDE SEQUENCE [LARGE SCALE GENOMIC DNA]</scope>
    <source>
        <strain evidence="4">9a2</strain>
    </source>
</reference>
<name>A0ABX5CQP5_9ALTE</name>
<evidence type="ECO:0000313" key="3">
    <source>
        <dbReference type="EMBL" id="PRO69884.1"/>
    </source>
</evidence>
<dbReference type="Gene3D" id="3.40.50.2000">
    <property type="entry name" value="Glycogen Phosphorylase B"/>
    <property type="match status" value="2"/>
</dbReference>
<dbReference type="SUPFAM" id="SSF53756">
    <property type="entry name" value="UDP-Glycosyltransferase/glycogen phosphorylase"/>
    <property type="match status" value="1"/>
</dbReference>
<proteinExistence type="predicted"/>
<evidence type="ECO:0000256" key="1">
    <source>
        <dbReference type="ARBA" id="ARBA00022679"/>
    </source>
</evidence>
<dbReference type="PANTHER" id="PTHR46401">
    <property type="entry name" value="GLYCOSYLTRANSFERASE WBBK-RELATED"/>
    <property type="match status" value="1"/>
</dbReference>
<dbReference type="Proteomes" id="UP000239539">
    <property type="component" value="Unassembled WGS sequence"/>
</dbReference>
<organism evidence="3 4">
    <name type="scientific">Alteromonas gracilis</name>
    <dbReference type="NCBI Taxonomy" id="1479524"/>
    <lineage>
        <taxon>Bacteria</taxon>
        <taxon>Pseudomonadati</taxon>
        <taxon>Pseudomonadota</taxon>
        <taxon>Gammaproteobacteria</taxon>
        <taxon>Alteromonadales</taxon>
        <taxon>Alteromonadaceae</taxon>
        <taxon>Alteromonas/Salinimonas group</taxon>
        <taxon>Alteromonas</taxon>
    </lineage>
</organism>
<dbReference type="InterPro" id="IPR001296">
    <property type="entry name" value="Glyco_trans_1"/>
</dbReference>
<dbReference type="CDD" id="cd03801">
    <property type="entry name" value="GT4_PimA-like"/>
    <property type="match status" value="1"/>
</dbReference>
<dbReference type="EMBL" id="PVNO01000021">
    <property type="protein sequence ID" value="PRO69884.1"/>
    <property type="molecule type" value="Genomic_DNA"/>
</dbReference>
<evidence type="ECO:0000259" key="2">
    <source>
        <dbReference type="Pfam" id="PF00534"/>
    </source>
</evidence>
<dbReference type="RefSeq" id="WP_105930293.1">
    <property type="nucleotide sequence ID" value="NZ_PVNO01000021.1"/>
</dbReference>
<dbReference type="Pfam" id="PF00534">
    <property type="entry name" value="Glycos_transf_1"/>
    <property type="match status" value="1"/>
</dbReference>
<comment type="caution">
    <text evidence="3">The sequence shown here is derived from an EMBL/GenBank/DDBJ whole genome shotgun (WGS) entry which is preliminary data.</text>
</comment>
<keyword evidence="1" id="KW-0808">Transferase</keyword>
<gene>
    <name evidence="3" type="ORF">C6Y39_05430</name>
</gene>
<accession>A0ABX5CQP5</accession>
<evidence type="ECO:0000313" key="4">
    <source>
        <dbReference type="Proteomes" id="UP000239539"/>
    </source>
</evidence>
<dbReference type="PANTHER" id="PTHR46401:SF2">
    <property type="entry name" value="GLYCOSYLTRANSFERASE WBBK-RELATED"/>
    <property type="match status" value="1"/>
</dbReference>